<dbReference type="AlphaFoldDB" id="A0A7D7A0Y3"/>
<sequence>MSGSHRDHHQGIRTTAQSMWFDELPHTAHLGEQGWQVSWLPDRDNLSLEQARDALLMAKLSTSYRIRELARRDWPRIQELARGIGVNPRDAVKLVRDAEAHARNHAVPTVAAQLPHLAIHQDAHPELWDREIRVDARPPTVRTPGRVPGQWLKSGEFLDLERGQDR</sequence>
<proteinExistence type="predicted"/>
<organism evidence="1 2">
    <name type="scientific">Nocardia huaxiensis</name>
    <dbReference type="NCBI Taxonomy" id="2755382"/>
    <lineage>
        <taxon>Bacteria</taxon>
        <taxon>Bacillati</taxon>
        <taxon>Actinomycetota</taxon>
        <taxon>Actinomycetes</taxon>
        <taxon>Mycobacteriales</taxon>
        <taxon>Nocardiaceae</taxon>
        <taxon>Nocardia</taxon>
    </lineage>
</organism>
<keyword evidence="2" id="KW-1185">Reference proteome</keyword>
<dbReference type="RefSeq" id="WP_181584453.1">
    <property type="nucleotide sequence ID" value="NZ_CP059399.1"/>
</dbReference>
<gene>
    <name evidence="1" type="ORF">H0264_14555</name>
</gene>
<protein>
    <submittedName>
        <fullName evidence="1">Uncharacterized protein</fullName>
    </submittedName>
</protein>
<evidence type="ECO:0000313" key="2">
    <source>
        <dbReference type="Proteomes" id="UP000515512"/>
    </source>
</evidence>
<dbReference type="Proteomes" id="UP000515512">
    <property type="component" value="Chromosome"/>
</dbReference>
<reference evidence="1 2" key="1">
    <citation type="submission" date="2020-07" db="EMBL/GenBank/DDBJ databases">
        <authorList>
            <person name="Zhuang K."/>
            <person name="Ran Y."/>
        </authorList>
    </citation>
    <scope>NUCLEOTIDE SEQUENCE [LARGE SCALE GENOMIC DNA]</scope>
    <source>
        <strain evidence="1 2">WCH-YHL-001</strain>
    </source>
</reference>
<name>A0A7D7A0Y3_9NOCA</name>
<accession>A0A7D7A0Y3</accession>
<evidence type="ECO:0000313" key="1">
    <source>
        <dbReference type="EMBL" id="QLY33289.1"/>
    </source>
</evidence>
<dbReference type="EMBL" id="CP059399">
    <property type="protein sequence ID" value="QLY33289.1"/>
    <property type="molecule type" value="Genomic_DNA"/>
</dbReference>
<dbReference type="KEGG" id="nhu:H0264_14555"/>